<keyword evidence="2" id="KW-0863">Zinc-finger</keyword>
<evidence type="ECO:0000256" key="1">
    <source>
        <dbReference type="ARBA" id="ARBA00022723"/>
    </source>
</evidence>
<dbReference type="Pfam" id="PF01258">
    <property type="entry name" value="zf-dskA_traR"/>
    <property type="match status" value="1"/>
</dbReference>
<feature type="domain" description="Zinc finger DksA/TraR C4-type" evidence="5">
    <location>
        <begin position="35"/>
        <end position="67"/>
    </location>
</feature>
<organism evidence="6">
    <name type="scientific">bacterium 19MO03SA05</name>
    <dbReference type="NCBI Taxonomy" id="2920620"/>
    <lineage>
        <taxon>Bacteria</taxon>
    </lineage>
</organism>
<dbReference type="GO" id="GO:0008270">
    <property type="term" value="F:zinc ion binding"/>
    <property type="evidence" value="ECO:0007669"/>
    <property type="project" value="UniProtKB-KW"/>
</dbReference>
<keyword evidence="1" id="KW-0479">Metal-binding</keyword>
<accession>A0AAU6VJ31</accession>
<name>A0AAU6VJ31_UNCXX</name>
<dbReference type="AlphaFoldDB" id="A0AAU6VJ31"/>
<sequence length="68" mass="7647">MDVIDDAAKTEAKFQQMALANQRVRAMQNAHLPSRTHCRECGDPIPKARQEKIKGCQYCTPCQAEKEG</sequence>
<proteinExistence type="predicted"/>
<evidence type="ECO:0000313" key="6">
    <source>
        <dbReference type="EMBL" id="XAG86243.1"/>
    </source>
</evidence>
<protein>
    <submittedName>
        <fullName evidence="6">TraR/DksA family transcriptional regulator</fullName>
    </submittedName>
</protein>
<dbReference type="PROSITE" id="PS51128">
    <property type="entry name" value="ZF_DKSA_2"/>
    <property type="match status" value="1"/>
</dbReference>
<dbReference type="EMBL" id="CP095351">
    <property type="protein sequence ID" value="XAG86243.1"/>
    <property type="molecule type" value="Genomic_DNA"/>
</dbReference>
<evidence type="ECO:0000259" key="5">
    <source>
        <dbReference type="Pfam" id="PF01258"/>
    </source>
</evidence>
<dbReference type="InterPro" id="IPR000962">
    <property type="entry name" value="Znf_DskA_TraR"/>
</dbReference>
<gene>
    <name evidence="6" type="ORF">MRM63_13710</name>
</gene>
<evidence type="ECO:0000256" key="2">
    <source>
        <dbReference type="ARBA" id="ARBA00022771"/>
    </source>
</evidence>
<evidence type="ECO:0000256" key="4">
    <source>
        <dbReference type="PROSITE-ProRule" id="PRU00510"/>
    </source>
</evidence>
<reference evidence="6" key="1">
    <citation type="submission" date="2022-03" db="EMBL/GenBank/DDBJ databases">
        <title>Sea Food Isolates.</title>
        <authorList>
            <person name="Li c."/>
        </authorList>
    </citation>
    <scope>NUCLEOTIDE SEQUENCE</scope>
    <source>
        <strain evidence="6">19MO03SA05</strain>
    </source>
</reference>
<evidence type="ECO:0000256" key="3">
    <source>
        <dbReference type="ARBA" id="ARBA00022833"/>
    </source>
</evidence>
<keyword evidence="3" id="KW-0862">Zinc</keyword>
<feature type="zinc finger region" description="dksA C4-type" evidence="4">
    <location>
        <begin position="38"/>
        <end position="62"/>
    </location>
</feature>